<accession>A0ABV7FCR9</accession>
<name>A0ABV7FCR9_9GAMM</name>
<feature type="transmembrane region" description="Helical" evidence="1">
    <location>
        <begin position="540"/>
        <end position="559"/>
    </location>
</feature>
<proteinExistence type="predicted"/>
<feature type="transmembrane region" description="Helical" evidence="1">
    <location>
        <begin position="186"/>
        <end position="209"/>
    </location>
</feature>
<reference evidence="3" key="1">
    <citation type="journal article" date="2019" name="Int. J. Syst. Evol. Microbiol.">
        <title>The Global Catalogue of Microorganisms (GCM) 10K type strain sequencing project: providing services to taxonomists for standard genome sequencing and annotation.</title>
        <authorList>
            <consortium name="The Broad Institute Genomics Platform"/>
            <consortium name="The Broad Institute Genome Sequencing Center for Infectious Disease"/>
            <person name="Wu L."/>
            <person name="Ma J."/>
        </authorList>
    </citation>
    <scope>NUCLEOTIDE SEQUENCE [LARGE SCALE GENOMIC DNA]</scope>
    <source>
        <strain evidence="3">KCTC 52237</strain>
    </source>
</reference>
<feature type="transmembrane region" description="Helical" evidence="1">
    <location>
        <begin position="306"/>
        <end position="327"/>
    </location>
</feature>
<feature type="transmembrane region" description="Helical" evidence="1">
    <location>
        <begin position="67"/>
        <end position="84"/>
    </location>
</feature>
<feature type="transmembrane region" description="Helical" evidence="1">
    <location>
        <begin position="488"/>
        <end position="505"/>
    </location>
</feature>
<dbReference type="EMBL" id="JBHRTF010000003">
    <property type="protein sequence ID" value="MFC3115426.1"/>
    <property type="molecule type" value="Genomic_DNA"/>
</dbReference>
<keyword evidence="1" id="KW-1133">Transmembrane helix</keyword>
<feature type="transmembrane region" description="Helical" evidence="1">
    <location>
        <begin position="229"/>
        <end position="254"/>
    </location>
</feature>
<dbReference type="RefSeq" id="WP_378117697.1">
    <property type="nucleotide sequence ID" value="NZ_JBHRTF010000003.1"/>
</dbReference>
<evidence type="ECO:0008006" key="4">
    <source>
        <dbReference type="Google" id="ProtNLM"/>
    </source>
</evidence>
<evidence type="ECO:0000256" key="1">
    <source>
        <dbReference type="SAM" id="Phobius"/>
    </source>
</evidence>
<feature type="transmembrane region" description="Helical" evidence="1">
    <location>
        <begin position="511"/>
        <end position="528"/>
    </location>
</feature>
<feature type="transmembrane region" description="Helical" evidence="1">
    <location>
        <begin position="120"/>
        <end position="138"/>
    </location>
</feature>
<organism evidence="2 3">
    <name type="scientific">Cellvibrio fontiphilus</name>
    <dbReference type="NCBI Taxonomy" id="1815559"/>
    <lineage>
        <taxon>Bacteria</taxon>
        <taxon>Pseudomonadati</taxon>
        <taxon>Pseudomonadota</taxon>
        <taxon>Gammaproteobacteria</taxon>
        <taxon>Cellvibrionales</taxon>
        <taxon>Cellvibrionaceae</taxon>
        <taxon>Cellvibrio</taxon>
    </lineage>
</organism>
<keyword evidence="1" id="KW-0472">Membrane</keyword>
<evidence type="ECO:0000313" key="3">
    <source>
        <dbReference type="Proteomes" id="UP001595555"/>
    </source>
</evidence>
<feature type="transmembrane region" description="Helical" evidence="1">
    <location>
        <begin position="90"/>
        <end position="108"/>
    </location>
</feature>
<feature type="transmembrane region" description="Helical" evidence="1">
    <location>
        <begin position="385"/>
        <end position="408"/>
    </location>
</feature>
<feature type="transmembrane region" description="Helical" evidence="1">
    <location>
        <begin position="41"/>
        <end position="60"/>
    </location>
</feature>
<feature type="transmembrane region" description="Helical" evidence="1">
    <location>
        <begin position="266"/>
        <end position="286"/>
    </location>
</feature>
<keyword evidence="1" id="KW-0812">Transmembrane</keyword>
<feature type="transmembrane region" description="Helical" evidence="1">
    <location>
        <begin position="9"/>
        <end position="29"/>
    </location>
</feature>
<evidence type="ECO:0000313" key="2">
    <source>
        <dbReference type="EMBL" id="MFC3115426.1"/>
    </source>
</evidence>
<dbReference type="Proteomes" id="UP001595555">
    <property type="component" value="Unassembled WGS sequence"/>
</dbReference>
<feature type="transmembrane region" description="Helical" evidence="1">
    <location>
        <begin position="144"/>
        <end position="166"/>
    </location>
</feature>
<feature type="transmembrane region" description="Helical" evidence="1">
    <location>
        <begin position="462"/>
        <end position="481"/>
    </location>
</feature>
<keyword evidence="3" id="KW-1185">Reference proteome</keyword>
<comment type="caution">
    <text evidence="2">The sequence shown here is derived from an EMBL/GenBank/DDBJ whole genome shotgun (WGS) entry which is preliminary data.</text>
</comment>
<sequence>MNKLQLEKFIVWLLPVTLIVIATFVYIEANGRFSFWSRDALRGLGVWTLAVFLVGGIAHLFSPKKTVPVFGILIGVFVFLSAGVSTGIAAILFLTSTLLTGWLLLWLLDLHSQSTRIYELLISGIIIYLVIFGVMIHFEINYRFVYILIILLPFGTFGIPSLRYTLAELIKAKYSTYVTTCLSVRYWHFLGFVWIAGFVATYTFLPVVMSDDNNYHLAMWTQLTFHHQYLFDVNTLIWSVSPFSVDLIHSIISLIAGANARPSINLIFYFLVLAGMWTMLGVFNLASAGRLLVLGLFASTPMLANLLLSLQTDLFLAVLAVGGGLILFDSLRPATNKVLFTLLIGCLLVATKLPAAILAVGLFISLVLTNYIFKNPFPFRTLLGWRALTLFGLGGFVALHSYVVAFVVTKNPVFPLYNAIFKSPFYPEENFKDGLYTKGASFDAYWGLFFDSQSYFESPADFVGGFQYLFLLPLAIILLAVKKDARKWLALCIPILLYAGLMFYMMQYLRYMFAILPLASVLIGYLLVTSHHKVLLSGVFFLYMLINLWFIPGVSWNFFMNNMNNYSVDKKNEILSRSNPEILMNEYVNNKYGIKNVLFDMSRSNGATLAGTPFYLSWCAPIHLRSAIQWQTDQDVLSFFKANDIELIYWYKPLAHHDDSMRKIIKTVLDKYAFVEKEVGDLVLYRVVLH</sequence>
<feature type="transmembrane region" description="Helical" evidence="1">
    <location>
        <begin position="356"/>
        <end position="373"/>
    </location>
</feature>
<protein>
    <recommendedName>
        <fullName evidence="4">Glycosyltransferase RgtA/B/C/D-like domain-containing protein</fullName>
    </recommendedName>
</protein>
<gene>
    <name evidence="2" type="ORF">ACFODX_07655</name>
</gene>